<dbReference type="SMART" id="SM00248">
    <property type="entry name" value="ANK"/>
    <property type="match status" value="7"/>
</dbReference>
<dbReference type="PROSITE" id="PS50297">
    <property type="entry name" value="ANK_REP_REGION"/>
    <property type="match status" value="3"/>
</dbReference>
<evidence type="ECO:0000256" key="1">
    <source>
        <dbReference type="ARBA" id="ARBA00022737"/>
    </source>
</evidence>
<evidence type="ECO:0000313" key="6">
    <source>
        <dbReference type="Proteomes" id="UP001642484"/>
    </source>
</evidence>
<reference evidence="5 6" key="1">
    <citation type="submission" date="2024-02" db="EMBL/GenBank/DDBJ databases">
        <authorList>
            <person name="Chen Y."/>
            <person name="Shah S."/>
            <person name="Dougan E. K."/>
            <person name="Thang M."/>
            <person name="Chan C."/>
        </authorList>
    </citation>
    <scope>NUCLEOTIDE SEQUENCE [LARGE SCALE GENOMIC DNA]</scope>
</reference>
<gene>
    <name evidence="5" type="ORF">CCMP2556_LOCUS36160</name>
</gene>
<dbReference type="PANTHER" id="PTHR24198">
    <property type="entry name" value="ANKYRIN REPEAT AND PROTEIN KINASE DOMAIN-CONTAINING PROTEIN"/>
    <property type="match status" value="1"/>
</dbReference>
<dbReference type="PROSITE" id="PS50088">
    <property type="entry name" value="ANK_REPEAT"/>
    <property type="match status" value="3"/>
</dbReference>
<feature type="compositionally biased region" description="Low complexity" evidence="4">
    <location>
        <begin position="282"/>
        <end position="308"/>
    </location>
</feature>
<comment type="caution">
    <text evidence="5">The sequence shown here is derived from an EMBL/GenBank/DDBJ whole genome shotgun (WGS) entry which is preliminary data.</text>
</comment>
<dbReference type="InterPro" id="IPR002110">
    <property type="entry name" value="Ankyrin_rpt"/>
</dbReference>
<evidence type="ECO:0000256" key="4">
    <source>
        <dbReference type="SAM" id="MobiDB-lite"/>
    </source>
</evidence>
<name>A0ABP0PBL3_9DINO</name>
<evidence type="ECO:0000313" key="5">
    <source>
        <dbReference type="EMBL" id="CAK9073435.1"/>
    </source>
</evidence>
<feature type="repeat" description="ANK" evidence="3">
    <location>
        <begin position="38"/>
        <end position="70"/>
    </location>
</feature>
<dbReference type="Gene3D" id="1.25.40.20">
    <property type="entry name" value="Ankyrin repeat-containing domain"/>
    <property type="match status" value="3"/>
</dbReference>
<dbReference type="Pfam" id="PF12796">
    <property type="entry name" value="Ank_2"/>
    <property type="match status" value="2"/>
</dbReference>
<accession>A0ABP0PBL3</accession>
<keyword evidence="6" id="KW-1185">Reference proteome</keyword>
<feature type="repeat" description="ANK" evidence="3">
    <location>
        <begin position="71"/>
        <end position="103"/>
    </location>
</feature>
<dbReference type="PANTHER" id="PTHR24198:SF165">
    <property type="entry name" value="ANKYRIN REPEAT-CONTAINING PROTEIN-RELATED"/>
    <property type="match status" value="1"/>
</dbReference>
<feature type="repeat" description="ANK" evidence="3">
    <location>
        <begin position="104"/>
        <end position="130"/>
    </location>
</feature>
<evidence type="ECO:0000256" key="2">
    <source>
        <dbReference type="ARBA" id="ARBA00023043"/>
    </source>
</evidence>
<feature type="region of interest" description="Disordered" evidence="4">
    <location>
        <begin position="272"/>
        <end position="330"/>
    </location>
</feature>
<dbReference type="Pfam" id="PF13637">
    <property type="entry name" value="Ank_4"/>
    <property type="match status" value="1"/>
</dbReference>
<proteinExistence type="predicted"/>
<keyword evidence="1" id="KW-0677">Repeat</keyword>
<dbReference type="SUPFAM" id="SSF48403">
    <property type="entry name" value="Ankyrin repeat"/>
    <property type="match status" value="1"/>
</dbReference>
<organism evidence="5 6">
    <name type="scientific">Durusdinium trenchii</name>
    <dbReference type="NCBI Taxonomy" id="1381693"/>
    <lineage>
        <taxon>Eukaryota</taxon>
        <taxon>Sar</taxon>
        <taxon>Alveolata</taxon>
        <taxon>Dinophyceae</taxon>
        <taxon>Suessiales</taxon>
        <taxon>Symbiodiniaceae</taxon>
        <taxon>Durusdinium</taxon>
    </lineage>
</organism>
<dbReference type="EMBL" id="CAXAMN010022884">
    <property type="protein sequence ID" value="CAK9073435.1"/>
    <property type="molecule type" value="Genomic_DNA"/>
</dbReference>
<dbReference type="InterPro" id="IPR036770">
    <property type="entry name" value="Ankyrin_rpt-contain_sf"/>
</dbReference>
<evidence type="ECO:0000256" key="3">
    <source>
        <dbReference type="PROSITE-ProRule" id="PRU00023"/>
    </source>
</evidence>
<protein>
    <submittedName>
        <fullName evidence="5">Uncharacterized protein</fullName>
    </submittedName>
</protein>
<keyword evidence="2 3" id="KW-0040">ANK repeat</keyword>
<sequence>MADERLSEQLLTACTKGLAGLVPLLLKKGASVNWTRSDGWTPLMSACSGGHLTVAQLLLDAGACVDAAAADGFTALMEACTAGHLELVGLLLIHGANISHATPSGRTAVILASLYGHTEVVELLLQHHADPRPNKFTALHAASGNGQAGVVQLLLREVPLMADSEEASGSFISACANGHLEAAQLLLEHGVSPCVASADGTTALMKACMGSHRDVAAELILYGASVEDALNTARRSKMPGVTRVLHRAVEEAMARRKEEDCRGLDDLVQSIEGKKKGKKLQSSKSSHFSSRTRSHFSAASTSTALAFSEGATETSPGRPEHAEQTDDEHEEGFVANPKCPFSGASWFKALASEDEGVDPFSPDGGREDADAVERVDGAIEEDHGTVPWQRVLEETSGYFPESTSSRLDGYGLPVCRQMPIYGTACYTIEVLMEEPPSPI</sequence>
<dbReference type="Proteomes" id="UP001642484">
    <property type="component" value="Unassembled WGS sequence"/>
</dbReference>